<comment type="caution">
    <text evidence="2">The sequence shown here is derived from an EMBL/GenBank/DDBJ whole genome shotgun (WGS) entry which is preliminary data.</text>
</comment>
<dbReference type="STRING" id="797114.C475_16781"/>
<dbReference type="RefSeq" id="WP_006885023.1">
    <property type="nucleotide sequence ID" value="NZ_AOIU01000035.1"/>
</dbReference>
<protein>
    <recommendedName>
        <fullName evidence="4">Flagellin</fullName>
    </recommendedName>
</protein>
<dbReference type="InterPro" id="IPR055690">
    <property type="entry name" value="DUF7266"/>
</dbReference>
<dbReference type="Proteomes" id="UP000011626">
    <property type="component" value="Unassembled WGS sequence"/>
</dbReference>
<gene>
    <name evidence="2" type="ORF">C475_16781</name>
</gene>
<dbReference type="EMBL" id="AOIU01000035">
    <property type="protein sequence ID" value="ELZ22776.1"/>
    <property type="molecule type" value="Genomic_DNA"/>
</dbReference>
<evidence type="ECO:0008006" key="4">
    <source>
        <dbReference type="Google" id="ProtNLM"/>
    </source>
</evidence>
<evidence type="ECO:0000256" key="1">
    <source>
        <dbReference type="SAM" id="Phobius"/>
    </source>
</evidence>
<keyword evidence="1" id="KW-0812">Transmembrane</keyword>
<accession>M0CHR4</accession>
<name>M0CHR4_9EURY</name>
<evidence type="ECO:0000313" key="2">
    <source>
        <dbReference type="EMBL" id="ELZ22776.1"/>
    </source>
</evidence>
<reference evidence="2 3" key="1">
    <citation type="journal article" date="2014" name="PLoS Genet.">
        <title>Phylogenetically driven sequencing of extremely halophilic archaea reveals strategies for static and dynamic osmo-response.</title>
        <authorList>
            <person name="Becker E.A."/>
            <person name="Seitzer P.M."/>
            <person name="Tritt A."/>
            <person name="Larsen D."/>
            <person name="Krusor M."/>
            <person name="Yao A.I."/>
            <person name="Wu D."/>
            <person name="Madern D."/>
            <person name="Eisen J.A."/>
            <person name="Darling A.E."/>
            <person name="Facciotti M.T."/>
        </authorList>
    </citation>
    <scope>NUCLEOTIDE SEQUENCE [LARGE SCALE GENOMIC DNA]</scope>
    <source>
        <strain evidence="2 3">2-9-1</strain>
    </source>
</reference>
<feature type="transmembrane region" description="Helical" evidence="1">
    <location>
        <begin position="20"/>
        <end position="42"/>
    </location>
</feature>
<dbReference type="AlphaFoldDB" id="M0CHR4"/>
<dbReference type="OrthoDB" id="226715at2157"/>
<dbReference type="eggNOG" id="arCOG03926">
    <property type="taxonomic scope" value="Archaea"/>
</dbReference>
<evidence type="ECO:0000313" key="3">
    <source>
        <dbReference type="Proteomes" id="UP000011626"/>
    </source>
</evidence>
<keyword evidence="3" id="KW-1185">Reference proteome</keyword>
<organism evidence="2 3">
    <name type="scientific">Halosimplex carlsbadense 2-9-1</name>
    <dbReference type="NCBI Taxonomy" id="797114"/>
    <lineage>
        <taxon>Archaea</taxon>
        <taxon>Methanobacteriati</taxon>
        <taxon>Methanobacteriota</taxon>
        <taxon>Stenosarchaea group</taxon>
        <taxon>Halobacteria</taxon>
        <taxon>Halobacteriales</taxon>
        <taxon>Haloarculaceae</taxon>
        <taxon>Halosimplex</taxon>
    </lineage>
</organism>
<sequence>MRSAAGPRGRGRGQSTTLQYTLTLAVATLVVTGLFVAAGDLVTSEREQVIRTELEVVGQQLAGELTAADRLVRSSEGTEALAINASLPPEVTGAGYTVAISDDGTDQWVNLTTASPDVSVSVRVDTGTDLADASVQGGDLSIVYDGSALEVRS</sequence>
<proteinExistence type="predicted"/>
<dbReference type="Pfam" id="PF23928">
    <property type="entry name" value="DUF7266"/>
    <property type="match status" value="1"/>
</dbReference>
<keyword evidence="1" id="KW-1133">Transmembrane helix</keyword>
<keyword evidence="1" id="KW-0472">Membrane</keyword>